<protein>
    <recommendedName>
        <fullName evidence="2">Metallo-beta-lactamase domain-containing protein</fullName>
    </recommendedName>
</protein>
<dbReference type="CDD" id="cd16279">
    <property type="entry name" value="metallo-hydrolase-like_MBL-fold"/>
    <property type="match status" value="1"/>
</dbReference>
<dbReference type="Gene3D" id="3.60.15.10">
    <property type="entry name" value="Ribonuclease Z/Hydroxyacylglutathione hydrolase-like"/>
    <property type="match status" value="1"/>
</dbReference>
<dbReference type="SUPFAM" id="SSF56281">
    <property type="entry name" value="Metallo-hydrolase/oxidoreductase"/>
    <property type="match status" value="1"/>
</dbReference>
<dbReference type="RefSeq" id="XP_005781842.1">
    <property type="nucleotide sequence ID" value="XM_005781785.1"/>
</dbReference>
<dbReference type="GeneID" id="19046762"/>
<dbReference type="PaxDb" id="2903-EOD29413"/>
<keyword evidence="4" id="KW-1185">Reference proteome</keyword>
<reference evidence="4" key="1">
    <citation type="journal article" date="2013" name="Nature">
        <title>Pan genome of the phytoplankton Emiliania underpins its global distribution.</title>
        <authorList>
            <person name="Read B.A."/>
            <person name="Kegel J."/>
            <person name="Klute M.J."/>
            <person name="Kuo A."/>
            <person name="Lefebvre S.C."/>
            <person name="Maumus F."/>
            <person name="Mayer C."/>
            <person name="Miller J."/>
            <person name="Monier A."/>
            <person name="Salamov A."/>
            <person name="Young J."/>
            <person name="Aguilar M."/>
            <person name="Claverie J.M."/>
            <person name="Frickenhaus S."/>
            <person name="Gonzalez K."/>
            <person name="Herman E.K."/>
            <person name="Lin Y.C."/>
            <person name="Napier J."/>
            <person name="Ogata H."/>
            <person name="Sarno A.F."/>
            <person name="Shmutz J."/>
            <person name="Schroeder D."/>
            <person name="de Vargas C."/>
            <person name="Verret F."/>
            <person name="von Dassow P."/>
            <person name="Valentin K."/>
            <person name="Van de Peer Y."/>
            <person name="Wheeler G."/>
            <person name="Dacks J.B."/>
            <person name="Delwiche C.F."/>
            <person name="Dyhrman S.T."/>
            <person name="Glockner G."/>
            <person name="John U."/>
            <person name="Richards T."/>
            <person name="Worden A.Z."/>
            <person name="Zhang X."/>
            <person name="Grigoriev I.V."/>
            <person name="Allen A.E."/>
            <person name="Bidle K."/>
            <person name="Borodovsky M."/>
            <person name="Bowler C."/>
            <person name="Brownlee C."/>
            <person name="Cock J.M."/>
            <person name="Elias M."/>
            <person name="Gladyshev V.N."/>
            <person name="Groth M."/>
            <person name="Guda C."/>
            <person name="Hadaegh A."/>
            <person name="Iglesias-Rodriguez M.D."/>
            <person name="Jenkins J."/>
            <person name="Jones B.M."/>
            <person name="Lawson T."/>
            <person name="Leese F."/>
            <person name="Lindquist E."/>
            <person name="Lobanov A."/>
            <person name="Lomsadze A."/>
            <person name="Malik S.B."/>
            <person name="Marsh M.E."/>
            <person name="Mackinder L."/>
            <person name="Mock T."/>
            <person name="Mueller-Roeber B."/>
            <person name="Pagarete A."/>
            <person name="Parker M."/>
            <person name="Probert I."/>
            <person name="Quesneville H."/>
            <person name="Raines C."/>
            <person name="Rensing S.A."/>
            <person name="Riano-Pachon D.M."/>
            <person name="Richier S."/>
            <person name="Rokitta S."/>
            <person name="Shiraiwa Y."/>
            <person name="Soanes D.M."/>
            <person name="van der Giezen M."/>
            <person name="Wahlund T.M."/>
            <person name="Williams B."/>
            <person name="Wilson W."/>
            <person name="Wolfe G."/>
            <person name="Wurch L.L."/>
        </authorList>
    </citation>
    <scope>NUCLEOTIDE SEQUENCE</scope>
</reference>
<name>A0A0D3K0X8_EMIH1</name>
<dbReference type="HOGENOM" id="CLU_044538_0_0_1"/>
<dbReference type="KEGG" id="ehx:EMIHUDRAFT_426857"/>
<dbReference type="PANTHER" id="PTHR42663">
    <property type="entry name" value="HYDROLASE C777.06C-RELATED-RELATED"/>
    <property type="match status" value="1"/>
</dbReference>
<feature type="chain" id="PRO_5044291635" description="Metallo-beta-lactamase domain-containing protein" evidence="1">
    <location>
        <begin position="23"/>
        <end position="340"/>
    </location>
</feature>
<evidence type="ECO:0000259" key="2">
    <source>
        <dbReference type="Pfam" id="PF12706"/>
    </source>
</evidence>
<sequence length="340" mass="36799">MRAAACVSALAASLLLVHLLASRRRRRHRSTAESGLLFTGTGCSSGLPLIGCAIGAPQSPEKSCTACGPALRNGRADKNWRNNVGALLRFRGADGQTKHVQIDCGKTFRDTCLRVYSEHGVTWLDALLLTHDHADAVFGLDELRSLQPVEPGAPPHRLLLRSQSRSLDGAAAPPPAPAVRRFVASIEWVSFGDAFEVAELDVVGLAVTALPVLHGADYTCYGFAFGPPQERVVYLSDYTALLPQTDALLASWSSGGEAIHLLVLDALRAEGSHPVHATLSESVELARRLRPRRTLLVGMGHALEHHATNRRLRRLWREEQLDVQLAFDGMFVPLPGLDVG</sequence>
<dbReference type="STRING" id="2903.R1D250"/>
<dbReference type="AlphaFoldDB" id="A0A0D3K0X8"/>
<dbReference type="eggNOG" id="ENOG502QWBK">
    <property type="taxonomic scope" value="Eukaryota"/>
</dbReference>
<dbReference type="Pfam" id="PF12706">
    <property type="entry name" value="Lactamase_B_2"/>
    <property type="match status" value="1"/>
</dbReference>
<evidence type="ECO:0000256" key="1">
    <source>
        <dbReference type="SAM" id="SignalP"/>
    </source>
</evidence>
<dbReference type="InterPro" id="IPR036866">
    <property type="entry name" value="RibonucZ/Hydroxyglut_hydro"/>
</dbReference>
<accession>A0A0D3K0X8</accession>
<dbReference type="InterPro" id="IPR001279">
    <property type="entry name" value="Metallo-B-lactamas"/>
</dbReference>
<feature type="domain" description="Metallo-beta-lactamase" evidence="2">
    <location>
        <begin position="100"/>
        <end position="298"/>
    </location>
</feature>
<keyword evidence="1" id="KW-0732">Signal</keyword>
<evidence type="ECO:0000313" key="4">
    <source>
        <dbReference type="Proteomes" id="UP000013827"/>
    </source>
</evidence>
<organism evidence="3 4">
    <name type="scientific">Emiliania huxleyi (strain CCMP1516)</name>
    <dbReference type="NCBI Taxonomy" id="280463"/>
    <lineage>
        <taxon>Eukaryota</taxon>
        <taxon>Haptista</taxon>
        <taxon>Haptophyta</taxon>
        <taxon>Prymnesiophyceae</taxon>
        <taxon>Isochrysidales</taxon>
        <taxon>Noelaerhabdaceae</taxon>
        <taxon>Emiliania</taxon>
    </lineage>
</organism>
<dbReference type="OMA" id="RFGRVCY"/>
<reference evidence="3" key="2">
    <citation type="submission" date="2024-10" db="UniProtKB">
        <authorList>
            <consortium name="EnsemblProtists"/>
        </authorList>
    </citation>
    <scope>IDENTIFICATION</scope>
</reference>
<dbReference type="PANTHER" id="PTHR42663:SF6">
    <property type="entry name" value="HYDROLASE C777.06C-RELATED"/>
    <property type="match status" value="1"/>
</dbReference>
<dbReference type="Proteomes" id="UP000013827">
    <property type="component" value="Unassembled WGS sequence"/>
</dbReference>
<feature type="signal peptide" evidence="1">
    <location>
        <begin position="1"/>
        <end position="22"/>
    </location>
</feature>
<dbReference type="EnsemblProtists" id="EOD29413">
    <property type="protein sequence ID" value="EOD29413"/>
    <property type="gene ID" value="EMIHUDRAFT_426857"/>
</dbReference>
<evidence type="ECO:0000313" key="3">
    <source>
        <dbReference type="EnsemblProtists" id="EOD29413"/>
    </source>
</evidence>
<proteinExistence type="predicted"/>